<dbReference type="Proteomes" id="UP000260823">
    <property type="component" value="Unassembled WGS sequence"/>
</dbReference>
<comment type="caution">
    <text evidence="2">The sequence shown here is derived from an EMBL/GenBank/DDBJ whole genome shotgun (WGS) entry which is preliminary data.</text>
</comment>
<protein>
    <recommendedName>
        <fullName evidence="4">Transporter</fullName>
    </recommendedName>
</protein>
<name>A0A3E2NTW0_9SPHI</name>
<keyword evidence="3" id="KW-1185">Reference proteome</keyword>
<accession>A0A3E2NTW0</accession>
<evidence type="ECO:0000313" key="2">
    <source>
        <dbReference type="EMBL" id="RFZ84455.1"/>
    </source>
</evidence>
<evidence type="ECO:0000313" key="3">
    <source>
        <dbReference type="Proteomes" id="UP000260823"/>
    </source>
</evidence>
<dbReference type="EMBL" id="QWDE01000001">
    <property type="protein sequence ID" value="RFZ84455.1"/>
    <property type="molecule type" value="Genomic_DNA"/>
</dbReference>
<dbReference type="RefSeq" id="WP_117381344.1">
    <property type="nucleotide sequence ID" value="NZ_QWDE01000001.1"/>
</dbReference>
<dbReference type="AlphaFoldDB" id="A0A3E2NTW0"/>
<organism evidence="2 3">
    <name type="scientific">Mucilaginibacter terrenus</name>
    <dbReference type="NCBI Taxonomy" id="2482727"/>
    <lineage>
        <taxon>Bacteria</taxon>
        <taxon>Pseudomonadati</taxon>
        <taxon>Bacteroidota</taxon>
        <taxon>Sphingobacteriia</taxon>
        <taxon>Sphingobacteriales</taxon>
        <taxon>Sphingobacteriaceae</taxon>
        <taxon>Mucilaginibacter</taxon>
    </lineage>
</organism>
<dbReference type="OrthoDB" id="5562884at2"/>
<proteinExistence type="predicted"/>
<feature type="signal peptide" evidence="1">
    <location>
        <begin position="1"/>
        <end position="27"/>
    </location>
</feature>
<keyword evidence="1" id="KW-0732">Signal</keyword>
<evidence type="ECO:0000256" key="1">
    <source>
        <dbReference type="SAM" id="SignalP"/>
    </source>
</evidence>
<feature type="chain" id="PRO_5017713671" description="Transporter" evidence="1">
    <location>
        <begin position="28"/>
        <end position="312"/>
    </location>
</feature>
<reference evidence="2 3" key="1">
    <citation type="submission" date="2018-08" db="EMBL/GenBank/DDBJ databases">
        <title>Mucilaginibacter terrae sp. nov., isolated from manganese diggings.</title>
        <authorList>
            <person name="Huang Y."/>
            <person name="Zhou Z."/>
        </authorList>
    </citation>
    <scope>NUCLEOTIDE SEQUENCE [LARGE SCALE GENOMIC DNA]</scope>
    <source>
        <strain evidence="2 3">ZH6</strain>
    </source>
</reference>
<evidence type="ECO:0008006" key="4">
    <source>
        <dbReference type="Google" id="ProtNLM"/>
    </source>
</evidence>
<sequence length="312" mass="34580">MKHFLQYTYRYCIAIILFLSAFQAANAQTESDALMIPKNYFCAAGIYTHNSWDQYWEGTLKRENLNMGTVSSNVYAVGGNYGLSNRINLLAMLPFVKSNASAGTLRGEDGLQDINLAVKWMAVREQLGSGLLSFHAILSGVIPVRKYQADFQPLAIGMQTKSIALRGLLNYQVGRLFVAGGGQYIRKDNITIDRDAYYTTEMHYTNQVAMPNATNFLLSAGFRSLKFNAEATLTRYTSLSGFDITRNNMPFPSNKMNATAAGAIFKYMFQNIQGLEFTAGGNYVVAGRNVGQNLSAFGGVYYVFAVKKEKSN</sequence>
<gene>
    <name evidence="2" type="ORF">DYU05_02215</name>
</gene>